<sequence length="208" mass="22946">MPTIAARSPRRPPAETRRLMLKCIGELLENKAPWEIRASHVAAAAGTTQPNFYSHFRNIEEAIMARAGQVWDLYPVAELAQLLERGLNSGDDEPLQHFFMLTVGFWCRHGGLLRAVSRLSGDENPAVRGLRHHAQYPLISLCEAAVGRAQATGNLPPSLHLSLAANAAMRFLDEAASHFQIMRDAGELSSETIAQTIVPMFRRLLSGQ</sequence>
<protein>
    <recommendedName>
        <fullName evidence="3">TetR family transcriptional regulator</fullName>
    </recommendedName>
</protein>
<evidence type="ECO:0008006" key="3">
    <source>
        <dbReference type="Google" id="ProtNLM"/>
    </source>
</evidence>
<dbReference type="SUPFAM" id="SSF46689">
    <property type="entry name" value="Homeodomain-like"/>
    <property type="match status" value="1"/>
</dbReference>
<dbReference type="Gene3D" id="1.10.357.10">
    <property type="entry name" value="Tetracycline Repressor, domain 2"/>
    <property type="match status" value="1"/>
</dbReference>
<dbReference type="SUPFAM" id="SSF48498">
    <property type="entry name" value="Tetracyclin repressor-like, C-terminal domain"/>
    <property type="match status" value="1"/>
</dbReference>
<proteinExistence type="predicted"/>
<name>A0A423ERN1_9PSED</name>
<dbReference type="AlphaFoldDB" id="A0A423ERN1"/>
<accession>A0A423ERN1</accession>
<comment type="caution">
    <text evidence="1">The sequence shown here is derived from an EMBL/GenBank/DDBJ whole genome shotgun (WGS) entry which is preliminary data.</text>
</comment>
<organism evidence="1 2">
    <name type="scientific">Pseudomonas poae</name>
    <dbReference type="NCBI Taxonomy" id="200451"/>
    <lineage>
        <taxon>Bacteria</taxon>
        <taxon>Pseudomonadati</taxon>
        <taxon>Pseudomonadota</taxon>
        <taxon>Gammaproteobacteria</taxon>
        <taxon>Pseudomonadales</taxon>
        <taxon>Pseudomonadaceae</taxon>
        <taxon>Pseudomonas</taxon>
    </lineage>
</organism>
<dbReference type="EMBL" id="MOAY01000081">
    <property type="protein sequence ID" value="ROM33975.1"/>
    <property type="molecule type" value="Genomic_DNA"/>
</dbReference>
<dbReference type="Proteomes" id="UP000284656">
    <property type="component" value="Unassembled WGS sequence"/>
</dbReference>
<evidence type="ECO:0000313" key="2">
    <source>
        <dbReference type="Proteomes" id="UP000284656"/>
    </source>
</evidence>
<reference evidence="1 2" key="1">
    <citation type="submission" date="2016-10" db="EMBL/GenBank/DDBJ databases">
        <title>Comparative genome analysis of multiple Pseudomonas spp. focuses on biocontrol and plant growth promoting traits.</title>
        <authorList>
            <person name="Tao X.-Y."/>
            <person name="Taylor C.G."/>
        </authorList>
    </citation>
    <scope>NUCLEOTIDE SEQUENCE [LARGE SCALE GENOMIC DNA]</scope>
    <source>
        <strain evidence="1 2">29G9</strain>
    </source>
</reference>
<gene>
    <name evidence="1" type="ORF">BK648_24775</name>
</gene>
<dbReference type="InterPro" id="IPR009057">
    <property type="entry name" value="Homeodomain-like_sf"/>
</dbReference>
<evidence type="ECO:0000313" key="1">
    <source>
        <dbReference type="EMBL" id="ROM33975.1"/>
    </source>
</evidence>
<dbReference type="RefSeq" id="WP_123718359.1">
    <property type="nucleotide sequence ID" value="NZ_MOAY01000081.1"/>
</dbReference>
<dbReference type="InterPro" id="IPR036271">
    <property type="entry name" value="Tet_transcr_reg_TetR-rel_C_sf"/>
</dbReference>